<dbReference type="PANTHER" id="PTHR30035">
    <property type="entry name" value="LIPOPROTEIN VACJ-RELATED"/>
    <property type="match status" value="1"/>
</dbReference>
<dbReference type="RefSeq" id="WP_169036066.1">
    <property type="nucleotide sequence ID" value="NZ_LANA01000001.1"/>
</dbReference>
<feature type="chain" id="PRO_5047190213" evidence="4">
    <location>
        <begin position="21"/>
        <end position="260"/>
    </location>
</feature>
<organism evidence="5 6">
    <name type="scientific">Pelagibacter ubique</name>
    <dbReference type="NCBI Taxonomy" id="198252"/>
    <lineage>
        <taxon>Bacteria</taxon>
        <taxon>Pseudomonadati</taxon>
        <taxon>Pseudomonadota</taxon>
        <taxon>Alphaproteobacteria</taxon>
        <taxon>Candidatus Pelagibacterales</taxon>
        <taxon>Candidatus Pelagibacteraceae</taxon>
        <taxon>Candidatus Pelagibacter</taxon>
    </lineage>
</organism>
<keyword evidence="6" id="KW-1185">Reference proteome</keyword>
<evidence type="ECO:0000256" key="2">
    <source>
        <dbReference type="ARBA" id="ARBA00022729"/>
    </source>
</evidence>
<dbReference type="PRINTS" id="PR01805">
    <property type="entry name" value="VACJLIPOPROT"/>
</dbReference>
<evidence type="ECO:0000256" key="3">
    <source>
        <dbReference type="SAM" id="MobiDB-lite"/>
    </source>
</evidence>
<comment type="caution">
    <text evidence="5">The sequence shown here is derived from an EMBL/GenBank/DDBJ whole genome shotgun (WGS) entry which is preliminary data.</text>
</comment>
<reference evidence="5 6" key="1">
    <citation type="submission" date="2019-07" db="EMBL/GenBank/DDBJ databases">
        <title>SAR11 Genome Evolution.</title>
        <authorList>
            <person name="Giovannoni S."/>
        </authorList>
    </citation>
    <scope>NUCLEOTIDE SEQUENCE [LARGE SCALE GENOMIC DNA]</scope>
    <source>
        <strain evidence="5 6">HTCC9565</strain>
    </source>
</reference>
<dbReference type="PANTHER" id="PTHR30035:SF3">
    <property type="entry name" value="INTERMEMBRANE PHOSPHOLIPID TRANSPORT SYSTEM LIPOPROTEIN MLAA"/>
    <property type="match status" value="1"/>
</dbReference>
<feature type="region of interest" description="Disordered" evidence="3">
    <location>
        <begin position="240"/>
        <end position="260"/>
    </location>
</feature>
<feature type="compositionally biased region" description="Acidic residues" evidence="3">
    <location>
        <begin position="250"/>
        <end position="260"/>
    </location>
</feature>
<name>A0ABX1T2W8_PELUQ</name>
<comment type="similarity">
    <text evidence="1">Belongs to the MlaA family.</text>
</comment>
<feature type="compositionally biased region" description="Polar residues" evidence="3">
    <location>
        <begin position="240"/>
        <end position="249"/>
    </location>
</feature>
<proteinExistence type="inferred from homology"/>
<gene>
    <name evidence="5" type="ORF">VP91_00007260</name>
</gene>
<keyword evidence="5" id="KW-0449">Lipoprotein</keyword>
<dbReference type="Proteomes" id="UP001166004">
    <property type="component" value="Unassembled WGS sequence"/>
</dbReference>
<evidence type="ECO:0000256" key="4">
    <source>
        <dbReference type="SAM" id="SignalP"/>
    </source>
</evidence>
<sequence>MKKILIISLLSLMLATNANADTDGENSLSKKPEDVKDCFEKINRATFKFNMALDDVIFEPVSKAYRTLPSPIRMGTSNVLDNISNLVTIPNNILQGQFKKAGENTARLVVNSTIGLLGLFDVAEHMGLTEYEKEDYGQSLGAIGIAEGCYLVIPVLGPSTARDTIGSFANMLGGDPWYNITAKKDTHHFSEVDYWGSRGFQGVNFRAKNIDSLENLEKNSMDFYASIRSLYLQDRQRKISNSNKTTETQNDSDWEEVETQ</sequence>
<dbReference type="EMBL" id="LANA01000001">
    <property type="protein sequence ID" value="NMN67580.1"/>
    <property type="molecule type" value="Genomic_DNA"/>
</dbReference>
<evidence type="ECO:0000313" key="5">
    <source>
        <dbReference type="EMBL" id="NMN67580.1"/>
    </source>
</evidence>
<feature type="signal peptide" evidence="4">
    <location>
        <begin position="1"/>
        <end position="20"/>
    </location>
</feature>
<accession>A0ABX1T2W8</accession>
<dbReference type="InterPro" id="IPR007428">
    <property type="entry name" value="MlaA"/>
</dbReference>
<evidence type="ECO:0000256" key="1">
    <source>
        <dbReference type="ARBA" id="ARBA00010634"/>
    </source>
</evidence>
<dbReference type="Pfam" id="PF04333">
    <property type="entry name" value="MlaA"/>
    <property type="match status" value="1"/>
</dbReference>
<keyword evidence="2 4" id="KW-0732">Signal</keyword>
<protein>
    <submittedName>
        <fullName evidence="5">Phospholipid-binding lipoprotein MlaA</fullName>
    </submittedName>
</protein>
<evidence type="ECO:0000313" key="6">
    <source>
        <dbReference type="Proteomes" id="UP001166004"/>
    </source>
</evidence>